<dbReference type="GO" id="GO:0000422">
    <property type="term" value="P:autophagy of mitochondrion"/>
    <property type="evidence" value="ECO:0007669"/>
    <property type="project" value="TreeGrafter"/>
</dbReference>
<protein>
    <recommendedName>
        <fullName evidence="3 12">Mitochondrial fission 1 protein</fullName>
    </recommendedName>
</protein>
<keyword evidence="6 12" id="KW-1000">Mitochondrion outer membrane</keyword>
<dbReference type="PANTHER" id="PTHR13247">
    <property type="entry name" value="TETRATRICOPEPTIDE REPEAT PROTEIN 11 TPR REPEAT PROTEIN 11"/>
    <property type="match status" value="1"/>
</dbReference>
<accession>A0A077R6M7</accession>
<dbReference type="CDD" id="cd12212">
    <property type="entry name" value="Fis1"/>
    <property type="match status" value="1"/>
</dbReference>
<evidence type="ECO:0000256" key="10">
    <source>
        <dbReference type="ARBA" id="ARBA00023136"/>
    </source>
</evidence>
<dbReference type="GO" id="GO:0005741">
    <property type="term" value="C:mitochondrial outer membrane"/>
    <property type="evidence" value="ECO:0007669"/>
    <property type="project" value="UniProtKB-SubCell"/>
</dbReference>
<dbReference type="InterPro" id="IPR011990">
    <property type="entry name" value="TPR-like_helical_dom_sf"/>
</dbReference>
<keyword evidence="9 12" id="KW-0496">Mitochondrion</keyword>
<evidence type="ECO:0000256" key="8">
    <source>
        <dbReference type="ARBA" id="ARBA00022989"/>
    </source>
</evidence>
<dbReference type="InterPro" id="IPR016543">
    <property type="entry name" value="Fis1"/>
</dbReference>
<evidence type="ECO:0000256" key="5">
    <source>
        <dbReference type="ARBA" id="ARBA00022737"/>
    </source>
</evidence>
<reference evidence="14" key="1">
    <citation type="journal article" date="2014" name="Genome Biol. Evol.">
        <title>Gene Loss Rather Than Gene Gain Is Associated with a Host Jump from Monocots to Dicots in the Smut Fungus Melanopsichium pennsylvanicum.</title>
        <authorList>
            <person name="Sharma R."/>
            <person name="Mishra B."/>
            <person name="Runge F."/>
            <person name="Thines M."/>
        </authorList>
    </citation>
    <scope>NUCLEOTIDE SEQUENCE</scope>
    <source>
        <strain evidence="14">4</strain>
    </source>
</reference>
<dbReference type="PANTHER" id="PTHR13247:SF0">
    <property type="entry name" value="MITOCHONDRIAL FISSION 1 PROTEIN"/>
    <property type="match status" value="1"/>
</dbReference>
<dbReference type="FunFam" id="1.25.40.10:FF:000179">
    <property type="entry name" value="Mitochondrial fission 1 protein"/>
    <property type="match status" value="1"/>
</dbReference>
<keyword evidence="5" id="KW-0677">Repeat</keyword>
<organism evidence="14">
    <name type="scientific">Melanopsichium pennsylvanicum 4</name>
    <dbReference type="NCBI Taxonomy" id="1398559"/>
    <lineage>
        <taxon>Eukaryota</taxon>
        <taxon>Fungi</taxon>
        <taxon>Dikarya</taxon>
        <taxon>Basidiomycota</taxon>
        <taxon>Ustilaginomycotina</taxon>
        <taxon>Ustilaginomycetes</taxon>
        <taxon>Ustilaginales</taxon>
        <taxon>Ustilaginaceae</taxon>
        <taxon>Melanopsichium</taxon>
    </lineage>
</organism>
<dbReference type="Pfam" id="PF14852">
    <property type="entry name" value="Fis1_TPR_N"/>
    <property type="match status" value="1"/>
</dbReference>
<evidence type="ECO:0000256" key="4">
    <source>
        <dbReference type="ARBA" id="ARBA00022692"/>
    </source>
</evidence>
<evidence type="ECO:0000256" key="7">
    <source>
        <dbReference type="ARBA" id="ARBA00022803"/>
    </source>
</evidence>
<feature type="transmembrane region" description="Helical" evidence="13">
    <location>
        <begin position="126"/>
        <end position="147"/>
    </location>
</feature>
<name>A0A077R6M7_9BASI</name>
<evidence type="ECO:0000256" key="2">
    <source>
        <dbReference type="ARBA" id="ARBA00008937"/>
    </source>
</evidence>
<dbReference type="Gene3D" id="1.25.40.10">
    <property type="entry name" value="Tetratricopeptide repeat domain"/>
    <property type="match status" value="1"/>
</dbReference>
<keyword evidence="7" id="KW-0802">TPR repeat</keyword>
<dbReference type="GO" id="GO:0005778">
    <property type="term" value="C:peroxisomal membrane"/>
    <property type="evidence" value="ECO:0007669"/>
    <property type="project" value="TreeGrafter"/>
</dbReference>
<evidence type="ECO:0000256" key="1">
    <source>
        <dbReference type="ARBA" id="ARBA00004572"/>
    </source>
</evidence>
<dbReference type="InterPro" id="IPR028061">
    <property type="entry name" value="Fis1_TPR_C"/>
</dbReference>
<evidence type="ECO:0000256" key="9">
    <source>
        <dbReference type="ARBA" id="ARBA00023128"/>
    </source>
</evidence>
<evidence type="ECO:0000313" key="14">
    <source>
        <dbReference type="EMBL" id="CDI54643.1"/>
    </source>
</evidence>
<evidence type="ECO:0000256" key="12">
    <source>
        <dbReference type="PIRNR" id="PIRNR008835"/>
    </source>
</evidence>
<keyword evidence="4 13" id="KW-0812">Transmembrane</keyword>
<dbReference type="EMBL" id="HG529622">
    <property type="protein sequence ID" value="CDI54643.1"/>
    <property type="molecule type" value="Genomic_DNA"/>
</dbReference>
<comment type="subcellular location">
    <subcellularLocation>
        <location evidence="1">Mitochondrion outer membrane</location>
        <topology evidence="1">Single-pass membrane protein</topology>
    </subcellularLocation>
</comment>
<evidence type="ECO:0000256" key="11">
    <source>
        <dbReference type="ARBA" id="ARBA00025016"/>
    </source>
</evidence>
<comment type="domain">
    <text evidence="12">The C-terminus is required for mitochondrial localization, while the N-terminus is necessary for mitochondrial fission.</text>
</comment>
<dbReference type="SUPFAM" id="SSF48452">
    <property type="entry name" value="TPR-like"/>
    <property type="match status" value="1"/>
</dbReference>
<dbReference type="Pfam" id="PF14853">
    <property type="entry name" value="Fis1_TPR_C"/>
    <property type="match status" value="1"/>
</dbReference>
<sequence length="152" mass="16855">MSLPYAADAETSLSPSELQVLKQQYESELAAGHVTTQTKFNYAWGLVKSKSRADMSLGVGLLTEIYRSDPPRRRECLYYLSLGHYKMGNYDEARRFNALLIQREPNNLQAQSLNQLIEKGVAREGYIGMALIGGAAAVASIAIAGLMRRGRR</sequence>
<dbReference type="AlphaFoldDB" id="A0A077R6M7"/>
<evidence type="ECO:0000256" key="13">
    <source>
        <dbReference type="SAM" id="Phobius"/>
    </source>
</evidence>
<comment type="function">
    <text evidence="11">Has a role in mitochondrial fission. Has a role in outer membrane fission but not matrix separation.</text>
</comment>
<evidence type="ECO:0000256" key="6">
    <source>
        <dbReference type="ARBA" id="ARBA00022787"/>
    </source>
</evidence>
<keyword evidence="10 12" id="KW-0472">Membrane</keyword>
<dbReference type="InterPro" id="IPR028058">
    <property type="entry name" value="Fis1_TPR_N"/>
</dbReference>
<proteinExistence type="inferred from homology"/>
<dbReference type="PIRSF" id="PIRSF008835">
    <property type="entry name" value="TPR_repeat_11_Fis1"/>
    <property type="match status" value="1"/>
</dbReference>
<dbReference type="InterPro" id="IPR033745">
    <property type="entry name" value="Fis1_cytosol"/>
</dbReference>
<dbReference type="GO" id="GO:0000266">
    <property type="term" value="P:mitochondrial fission"/>
    <property type="evidence" value="ECO:0007669"/>
    <property type="project" value="UniProtKB-UniRule"/>
</dbReference>
<evidence type="ECO:0000256" key="3">
    <source>
        <dbReference type="ARBA" id="ARBA00014314"/>
    </source>
</evidence>
<dbReference type="GO" id="GO:0016559">
    <property type="term" value="P:peroxisome fission"/>
    <property type="evidence" value="ECO:0007669"/>
    <property type="project" value="TreeGrafter"/>
</dbReference>
<comment type="similarity">
    <text evidence="2 12">Belongs to the FIS1 family.</text>
</comment>
<keyword evidence="8 13" id="KW-1133">Transmembrane helix</keyword>